<evidence type="ECO:0000313" key="5">
    <source>
        <dbReference type="Proteomes" id="UP001321760"/>
    </source>
</evidence>
<accession>A0AAV9G442</accession>
<comment type="caution">
    <text evidence="4">The sequence shown here is derived from an EMBL/GenBank/DDBJ whole genome shotgun (WGS) entry which is preliminary data.</text>
</comment>
<evidence type="ECO:0000259" key="3">
    <source>
        <dbReference type="PROSITE" id="PS50048"/>
    </source>
</evidence>
<feature type="compositionally biased region" description="Low complexity" evidence="2">
    <location>
        <begin position="176"/>
        <end position="198"/>
    </location>
</feature>
<dbReference type="Proteomes" id="UP001321760">
    <property type="component" value="Unassembled WGS sequence"/>
</dbReference>
<feature type="compositionally biased region" description="Polar residues" evidence="2">
    <location>
        <begin position="109"/>
        <end position="118"/>
    </location>
</feature>
<dbReference type="PROSITE" id="PS50048">
    <property type="entry name" value="ZN2_CY6_FUNGAL_2"/>
    <property type="match status" value="1"/>
</dbReference>
<name>A0AAV9G442_9PEZI</name>
<reference evidence="4" key="1">
    <citation type="journal article" date="2023" name="Mol. Phylogenet. Evol.">
        <title>Genome-scale phylogeny and comparative genomics of the fungal order Sordariales.</title>
        <authorList>
            <person name="Hensen N."/>
            <person name="Bonometti L."/>
            <person name="Westerberg I."/>
            <person name="Brannstrom I.O."/>
            <person name="Guillou S."/>
            <person name="Cros-Aarteil S."/>
            <person name="Calhoun S."/>
            <person name="Haridas S."/>
            <person name="Kuo A."/>
            <person name="Mondo S."/>
            <person name="Pangilinan J."/>
            <person name="Riley R."/>
            <person name="LaButti K."/>
            <person name="Andreopoulos B."/>
            <person name="Lipzen A."/>
            <person name="Chen C."/>
            <person name="Yan M."/>
            <person name="Daum C."/>
            <person name="Ng V."/>
            <person name="Clum A."/>
            <person name="Steindorff A."/>
            <person name="Ohm R.A."/>
            <person name="Martin F."/>
            <person name="Silar P."/>
            <person name="Natvig D.O."/>
            <person name="Lalanne C."/>
            <person name="Gautier V."/>
            <person name="Ament-Velasquez S.L."/>
            <person name="Kruys A."/>
            <person name="Hutchinson M.I."/>
            <person name="Powell A.J."/>
            <person name="Barry K."/>
            <person name="Miller A.N."/>
            <person name="Grigoriev I.V."/>
            <person name="Debuchy R."/>
            <person name="Gladieux P."/>
            <person name="Hiltunen Thoren M."/>
            <person name="Johannesson H."/>
        </authorList>
    </citation>
    <scope>NUCLEOTIDE SEQUENCE</scope>
    <source>
        <strain evidence="4">PSN243</strain>
    </source>
</reference>
<dbReference type="GO" id="GO:0008270">
    <property type="term" value="F:zinc ion binding"/>
    <property type="evidence" value="ECO:0007669"/>
    <property type="project" value="InterPro"/>
</dbReference>
<feature type="region of interest" description="Disordered" evidence="2">
    <location>
        <begin position="1"/>
        <end position="212"/>
    </location>
</feature>
<keyword evidence="5" id="KW-1185">Reference proteome</keyword>
<feature type="compositionally biased region" description="Basic and acidic residues" evidence="2">
    <location>
        <begin position="45"/>
        <end position="59"/>
    </location>
</feature>
<feature type="region of interest" description="Disordered" evidence="2">
    <location>
        <begin position="233"/>
        <end position="276"/>
    </location>
</feature>
<reference evidence="4" key="2">
    <citation type="submission" date="2023-05" db="EMBL/GenBank/DDBJ databases">
        <authorList>
            <consortium name="Lawrence Berkeley National Laboratory"/>
            <person name="Steindorff A."/>
            <person name="Hensen N."/>
            <person name="Bonometti L."/>
            <person name="Westerberg I."/>
            <person name="Brannstrom I.O."/>
            <person name="Guillou S."/>
            <person name="Cros-Aarteil S."/>
            <person name="Calhoun S."/>
            <person name="Haridas S."/>
            <person name="Kuo A."/>
            <person name="Mondo S."/>
            <person name="Pangilinan J."/>
            <person name="Riley R."/>
            <person name="Labutti K."/>
            <person name="Andreopoulos B."/>
            <person name="Lipzen A."/>
            <person name="Chen C."/>
            <person name="Yanf M."/>
            <person name="Daum C."/>
            <person name="Ng V."/>
            <person name="Clum A."/>
            <person name="Ohm R."/>
            <person name="Martin F."/>
            <person name="Silar P."/>
            <person name="Natvig D."/>
            <person name="Lalanne C."/>
            <person name="Gautier V."/>
            <person name="Ament-Velasquez S.L."/>
            <person name="Kruys A."/>
            <person name="Hutchinson M.I."/>
            <person name="Powell A.J."/>
            <person name="Barry K."/>
            <person name="Miller A.N."/>
            <person name="Grigoriev I.V."/>
            <person name="Debuchy R."/>
            <person name="Gladieux P."/>
            <person name="Thoren M.H."/>
            <person name="Johannesson H."/>
        </authorList>
    </citation>
    <scope>NUCLEOTIDE SEQUENCE</scope>
    <source>
        <strain evidence="4">PSN243</strain>
    </source>
</reference>
<feature type="compositionally biased region" description="Low complexity" evidence="2">
    <location>
        <begin position="233"/>
        <end position="253"/>
    </location>
</feature>
<feature type="compositionally biased region" description="Low complexity" evidence="2">
    <location>
        <begin position="62"/>
        <end position="90"/>
    </location>
</feature>
<dbReference type="AlphaFoldDB" id="A0AAV9G442"/>
<feature type="compositionally biased region" description="Low complexity" evidence="2">
    <location>
        <begin position="19"/>
        <end position="28"/>
    </location>
</feature>
<protein>
    <recommendedName>
        <fullName evidence="3">Zn(2)-C6 fungal-type domain-containing protein</fullName>
    </recommendedName>
</protein>
<sequence>MSSSENPGQDERSGHNISHSEPPSSSEPQGSTFRPEDIYLGLRLPEYRLRTRDRPDSESHMTTAPSGGSLSSTTGTASAAASSSQASDTTPWSPQALPSHFERLRVRAPTSTLPMSENTSSASLTSGPSSTTGIASAAAASPNQPSNTARPTLRPPDAFPFSSHVERLRAEVQFESTSSSTSPLSRPSTNGIASAAASPNQPSNTTRPTLRPPVAFPFSFQLERLRAEVQSPTYPLLESTSSSTSPVPRPWTTGIASAAASPTQPGDSTWPGRPDLSPYPYNRRFGSFYDDPFDPRTPASTLPTSARTSGSTSPASGPSTPFMPPTRLVPYTGGLHYLPYSPSTSNIATAFPISQCEECGSVIPCVAHRALGITSYTLNRDLAPNPASTGLAAPPPYPHPKCEACGATFPRHARMQRAGSPWPGLSMLGSSDDCARCRRMGLECDAYRQGRCTRCATEGLECYKEGERPW</sequence>
<evidence type="ECO:0000256" key="2">
    <source>
        <dbReference type="SAM" id="MobiDB-lite"/>
    </source>
</evidence>
<evidence type="ECO:0000256" key="1">
    <source>
        <dbReference type="ARBA" id="ARBA00023242"/>
    </source>
</evidence>
<keyword evidence="1" id="KW-0539">Nucleus</keyword>
<feature type="compositionally biased region" description="Low complexity" evidence="2">
    <location>
        <begin position="119"/>
        <end position="149"/>
    </location>
</feature>
<organism evidence="4 5">
    <name type="scientific">Podospora aff. communis PSN243</name>
    <dbReference type="NCBI Taxonomy" id="3040156"/>
    <lineage>
        <taxon>Eukaryota</taxon>
        <taxon>Fungi</taxon>
        <taxon>Dikarya</taxon>
        <taxon>Ascomycota</taxon>
        <taxon>Pezizomycotina</taxon>
        <taxon>Sordariomycetes</taxon>
        <taxon>Sordariomycetidae</taxon>
        <taxon>Sordariales</taxon>
        <taxon>Podosporaceae</taxon>
        <taxon>Podospora</taxon>
    </lineage>
</organism>
<gene>
    <name evidence="4" type="ORF">QBC34DRAFT_419025</name>
</gene>
<dbReference type="InterPro" id="IPR001138">
    <property type="entry name" value="Zn2Cys6_DnaBD"/>
</dbReference>
<proteinExistence type="predicted"/>
<evidence type="ECO:0000313" key="4">
    <source>
        <dbReference type="EMBL" id="KAK4442231.1"/>
    </source>
</evidence>
<feature type="compositionally biased region" description="Polar residues" evidence="2">
    <location>
        <begin position="199"/>
        <end position="208"/>
    </location>
</feature>
<dbReference type="EMBL" id="MU866024">
    <property type="protein sequence ID" value="KAK4442231.1"/>
    <property type="molecule type" value="Genomic_DNA"/>
</dbReference>
<feature type="compositionally biased region" description="Low complexity" evidence="2">
    <location>
        <begin position="303"/>
        <end position="320"/>
    </location>
</feature>
<feature type="region of interest" description="Disordered" evidence="2">
    <location>
        <begin position="290"/>
        <end position="324"/>
    </location>
</feature>
<dbReference type="CDD" id="cd00067">
    <property type="entry name" value="GAL4"/>
    <property type="match status" value="1"/>
</dbReference>
<feature type="domain" description="Zn(2)-C6 fungal-type" evidence="3">
    <location>
        <begin position="433"/>
        <end position="462"/>
    </location>
</feature>
<dbReference type="GO" id="GO:0000981">
    <property type="term" value="F:DNA-binding transcription factor activity, RNA polymerase II-specific"/>
    <property type="evidence" value="ECO:0007669"/>
    <property type="project" value="InterPro"/>
</dbReference>